<dbReference type="Proteomes" id="UP000265515">
    <property type="component" value="Unassembled WGS sequence"/>
</dbReference>
<dbReference type="AlphaFoldDB" id="A0A388KCG7"/>
<reference evidence="1 2" key="1">
    <citation type="journal article" date="2018" name="Cell">
        <title>The Chara Genome: Secondary Complexity and Implications for Plant Terrestrialization.</title>
        <authorList>
            <person name="Nishiyama T."/>
            <person name="Sakayama H."/>
            <person name="Vries J.D."/>
            <person name="Buschmann H."/>
            <person name="Saint-Marcoux D."/>
            <person name="Ullrich K.K."/>
            <person name="Haas F.B."/>
            <person name="Vanderstraeten L."/>
            <person name="Becker D."/>
            <person name="Lang D."/>
            <person name="Vosolsobe S."/>
            <person name="Rombauts S."/>
            <person name="Wilhelmsson P.K.I."/>
            <person name="Janitza P."/>
            <person name="Kern R."/>
            <person name="Heyl A."/>
            <person name="Rumpler F."/>
            <person name="Villalobos L.I.A.C."/>
            <person name="Clay J.M."/>
            <person name="Skokan R."/>
            <person name="Toyoda A."/>
            <person name="Suzuki Y."/>
            <person name="Kagoshima H."/>
            <person name="Schijlen E."/>
            <person name="Tajeshwar N."/>
            <person name="Catarino B."/>
            <person name="Hetherington A.J."/>
            <person name="Saltykova A."/>
            <person name="Bonnot C."/>
            <person name="Breuninger H."/>
            <person name="Symeonidi A."/>
            <person name="Radhakrishnan G.V."/>
            <person name="Van Nieuwerburgh F."/>
            <person name="Deforce D."/>
            <person name="Chang C."/>
            <person name="Karol K.G."/>
            <person name="Hedrich R."/>
            <person name="Ulvskov P."/>
            <person name="Glockner G."/>
            <person name="Delwiche C.F."/>
            <person name="Petrasek J."/>
            <person name="Van de Peer Y."/>
            <person name="Friml J."/>
            <person name="Beilby M."/>
            <person name="Dolan L."/>
            <person name="Kohara Y."/>
            <person name="Sugano S."/>
            <person name="Fujiyama A."/>
            <person name="Delaux P.-M."/>
            <person name="Quint M."/>
            <person name="TheiBen G."/>
            <person name="Hagemann M."/>
            <person name="Harholt J."/>
            <person name="Dunand C."/>
            <person name="Zachgo S."/>
            <person name="Langdale J."/>
            <person name="Maumus F."/>
            <person name="Straeten D.V.D."/>
            <person name="Gould S.B."/>
            <person name="Rensing S.A."/>
        </authorList>
    </citation>
    <scope>NUCLEOTIDE SEQUENCE [LARGE SCALE GENOMIC DNA]</scope>
    <source>
        <strain evidence="1 2">S276</strain>
    </source>
</reference>
<dbReference type="EMBL" id="BFEA01000091">
    <property type="protein sequence ID" value="GBG67762.1"/>
    <property type="molecule type" value="Genomic_DNA"/>
</dbReference>
<proteinExistence type="predicted"/>
<gene>
    <name evidence="1" type="ORF">CBR_g887</name>
</gene>
<keyword evidence="2" id="KW-1185">Reference proteome</keyword>
<accession>A0A388KCG7</accession>
<evidence type="ECO:0000313" key="2">
    <source>
        <dbReference type="Proteomes" id="UP000265515"/>
    </source>
</evidence>
<dbReference type="Gramene" id="GBG67762">
    <property type="protein sequence ID" value="GBG67762"/>
    <property type="gene ID" value="CBR_g887"/>
</dbReference>
<sequence>MVVLKATAAEVCGLWEGKGIDLTEVDTLLESVASLSVLGNLFPHTLSSRNAADEWLVVGLTIWLAGQVFRQRDGIS</sequence>
<protein>
    <submittedName>
        <fullName evidence="1">Uncharacterized protein</fullName>
    </submittedName>
</protein>
<comment type="caution">
    <text evidence="1">The sequence shown here is derived from an EMBL/GenBank/DDBJ whole genome shotgun (WGS) entry which is preliminary data.</text>
</comment>
<organism evidence="1 2">
    <name type="scientific">Chara braunii</name>
    <name type="common">Braun's stonewort</name>
    <dbReference type="NCBI Taxonomy" id="69332"/>
    <lineage>
        <taxon>Eukaryota</taxon>
        <taxon>Viridiplantae</taxon>
        <taxon>Streptophyta</taxon>
        <taxon>Charophyceae</taxon>
        <taxon>Charales</taxon>
        <taxon>Characeae</taxon>
        <taxon>Chara</taxon>
    </lineage>
</organism>
<evidence type="ECO:0000313" key="1">
    <source>
        <dbReference type="EMBL" id="GBG67762.1"/>
    </source>
</evidence>
<name>A0A388KCG7_CHABU</name>